<dbReference type="EMBL" id="VFQX01000006">
    <property type="protein sequence ID" value="KAF0983355.1"/>
    <property type="molecule type" value="Genomic_DNA"/>
</dbReference>
<dbReference type="SUPFAM" id="SSF140718">
    <property type="entry name" value="Mediator hinge subcomplex-like"/>
    <property type="match status" value="1"/>
</dbReference>
<evidence type="ECO:0000256" key="2">
    <source>
        <dbReference type="ARBA" id="ARBA00009994"/>
    </source>
</evidence>
<keyword evidence="9" id="KW-1185">Reference proteome</keyword>
<evidence type="ECO:0000256" key="1">
    <source>
        <dbReference type="ARBA" id="ARBA00004123"/>
    </source>
</evidence>
<dbReference type="VEuPathDB" id="AmoebaDB:NfTy_012050"/>
<evidence type="ECO:0000256" key="7">
    <source>
        <dbReference type="SAM" id="MobiDB-lite"/>
    </source>
</evidence>
<comment type="subunit">
    <text evidence="6">Component of the Mediator complex.</text>
</comment>
<keyword evidence="5 6" id="KW-0539">Nucleus</keyword>
<evidence type="ECO:0000256" key="5">
    <source>
        <dbReference type="ARBA" id="ARBA00023242"/>
    </source>
</evidence>
<dbReference type="OMA" id="ASAKYCW"/>
<dbReference type="GO" id="GO:0070847">
    <property type="term" value="C:core mediator complex"/>
    <property type="evidence" value="ECO:0007669"/>
    <property type="project" value="TreeGrafter"/>
</dbReference>
<dbReference type="InterPro" id="IPR009244">
    <property type="entry name" value="Mediatior_Med7"/>
</dbReference>
<evidence type="ECO:0000313" key="8">
    <source>
        <dbReference type="EMBL" id="KAF0983355.1"/>
    </source>
</evidence>
<name>A0A6A5CDC7_NAEFO</name>
<dbReference type="InterPro" id="IPR044888">
    <property type="entry name" value="Mediatior_Med7_sf"/>
</dbReference>
<dbReference type="VEuPathDB" id="AmoebaDB:FDP41_010420"/>
<dbReference type="GO" id="GO:0003712">
    <property type="term" value="F:transcription coregulator activity"/>
    <property type="evidence" value="ECO:0007669"/>
    <property type="project" value="InterPro"/>
</dbReference>
<reference evidence="8 9" key="1">
    <citation type="journal article" date="2019" name="Sci. Rep.">
        <title>Nanopore sequencing improves the draft genome of the human pathogenic amoeba Naegleria fowleri.</title>
        <authorList>
            <person name="Liechti N."/>
            <person name="Schurch N."/>
            <person name="Bruggmann R."/>
            <person name="Wittwer M."/>
        </authorList>
    </citation>
    <scope>NUCLEOTIDE SEQUENCE [LARGE SCALE GENOMIC DNA]</scope>
    <source>
        <strain evidence="8 9">ATCC 30894</strain>
    </source>
</reference>
<dbReference type="PANTHER" id="PTHR21428">
    <property type="entry name" value="MEDIATOR OF RNA POLYMERASE II TRANSCRIPTION SUBUNIT 7"/>
    <property type="match status" value="1"/>
</dbReference>
<evidence type="ECO:0000313" key="9">
    <source>
        <dbReference type="Proteomes" id="UP000444721"/>
    </source>
</evidence>
<proteinExistence type="inferred from homology"/>
<dbReference type="Gene3D" id="6.10.140.200">
    <property type="match status" value="1"/>
</dbReference>
<comment type="similarity">
    <text evidence="2 6">Belongs to the Mediator complex subunit 7 family.</text>
</comment>
<organism evidence="8 9">
    <name type="scientific">Naegleria fowleri</name>
    <name type="common">Brain eating amoeba</name>
    <dbReference type="NCBI Taxonomy" id="5763"/>
    <lineage>
        <taxon>Eukaryota</taxon>
        <taxon>Discoba</taxon>
        <taxon>Heterolobosea</taxon>
        <taxon>Tetramitia</taxon>
        <taxon>Eutetramitia</taxon>
        <taxon>Vahlkampfiidae</taxon>
        <taxon>Naegleria</taxon>
    </lineage>
</organism>
<dbReference type="GO" id="GO:0006357">
    <property type="term" value="P:regulation of transcription by RNA polymerase II"/>
    <property type="evidence" value="ECO:0007669"/>
    <property type="project" value="InterPro"/>
</dbReference>
<dbReference type="VEuPathDB" id="AmoebaDB:NF0067830"/>
<comment type="function">
    <text evidence="6">Component of the Mediator complex, a coactivator involved in the regulated transcription of nearly all RNA polymerase II-dependent genes. Mediator functions as a bridge to convey information from gene-specific regulatory proteins to the basal RNA polymerase II transcription machinery.</text>
</comment>
<keyword evidence="3 6" id="KW-0805">Transcription regulation</keyword>
<dbReference type="Pfam" id="PF05983">
    <property type="entry name" value="Med7"/>
    <property type="match status" value="1"/>
</dbReference>
<evidence type="ECO:0000256" key="4">
    <source>
        <dbReference type="ARBA" id="ARBA00023163"/>
    </source>
</evidence>
<dbReference type="GO" id="GO:0016592">
    <property type="term" value="C:mediator complex"/>
    <property type="evidence" value="ECO:0007669"/>
    <property type="project" value="InterPro"/>
</dbReference>
<dbReference type="GeneID" id="68117635"/>
<evidence type="ECO:0000256" key="6">
    <source>
        <dbReference type="RuleBase" id="RU364060"/>
    </source>
</evidence>
<dbReference type="AlphaFoldDB" id="A0A6A5CDC7"/>
<keyword evidence="6" id="KW-0010">Activator</keyword>
<gene>
    <name evidence="8" type="ORF">FDP41_010420</name>
</gene>
<keyword evidence="4 6" id="KW-0804">Transcription</keyword>
<dbReference type="PANTHER" id="PTHR21428:SF11">
    <property type="entry name" value="MEDIATOR OF RNA POLYMERASE II TRANSCRIPTION SUBUNIT 7"/>
    <property type="match status" value="1"/>
</dbReference>
<feature type="region of interest" description="Disordered" evidence="7">
    <location>
        <begin position="1"/>
        <end position="20"/>
    </location>
</feature>
<dbReference type="OrthoDB" id="10253553at2759"/>
<dbReference type="RefSeq" id="XP_044568068.1">
    <property type="nucleotide sequence ID" value="XM_044700717.1"/>
</dbReference>
<comment type="subcellular location">
    <subcellularLocation>
        <location evidence="1 6">Nucleus</location>
    </subcellularLocation>
</comment>
<dbReference type="Proteomes" id="UP000444721">
    <property type="component" value="Unassembled WGS sequence"/>
</dbReference>
<dbReference type="InterPro" id="IPR037212">
    <property type="entry name" value="Med7/Med21-like"/>
</dbReference>
<accession>A0A6A5CDC7</accession>
<evidence type="ECO:0000256" key="3">
    <source>
        <dbReference type="ARBA" id="ARBA00023015"/>
    </source>
</evidence>
<sequence>MQQSSNTQEEQEFVDVFPPPPTFYKLYHPTKSEYIAPEPPKPLKKGQTYQSFGETLTAIPYFNPIPPGYEVVKKLYGADRSIDTIDHVAELKKLNRSLLYNFLELLDLLVEHPTLQVNETEELSTVTNFDPSKASAKYCWELKLNQIELIFINMSFILNYYRPHQAREQMITILQNQLKRRREVTESVGDCIQYCYKILKEAHNTLTSINLEELEFLKTVGSEPASSALLESDSSIADFYVEKSSAMKRKREEEEQTRPLESSLFTNGFNNTDYIKKTRDTNSTDLVNVELGEDVMKEFFQ</sequence>
<protein>
    <recommendedName>
        <fullName evidence="6">Mediator of RNA polymerase II transcription subunit 7</fullName>
    </recommendedName>
</protein>
<comment type="caution">
    <text evidence="8">The sequence shown here is derived from an EMBL/GenBank/DDBJ whole genome shotgun (WGS) entry which is preliminary data.</text>
</comment>